<dbReference type="RefSeq" id="XP_027071977.1">
    <property type="nucleotide sequence ID" value="XM_027216176.1"/>
</dbReference>
<dbReference type="InterPro" id="IPR025558">
    <property type="entry name" value="DUF4283"/>
</dbReference>
<dbReference type="PANTHER" id="PTHR31286:SF178">
    <property type="entry name" value="DUF4283 DOMAIN-CONTAINING PROTEIN"/>
    <property type="match status" value="1"/>
</dbReference>
<evidence type="ECO:0000259" key="1">
    <source>
        <dbReference type="Pfam" id="PF14111"/>
    </source>
</evidence>
<evidence type="ECO:0000313" key="3">
    <source>
        <dbReference type="Proteomes" id="UP001652660"/>
    </source>
</evidence>
<protein>
    <recommendedName>
        <fullName evidence="5">CCHC-type domain-containing protein</fullName>
    </recommendedName>
</protein>
<name>A0A6P6T1T9_COFAR</name>
<reference evidence="3" key="1">
    <citation type="journal article" date="2025" name="Foods">
        <title>Unveiling the Microbial Signatures of Arabica Coffee Cherries: Insights into Ripeness Specific Diversity, Functional Traits, and Implications for Quality and Safety.</title>
        <authorList>
            <consortium name="RefSeq"/>
            <person name="Tenea G.N."/>
            <person name="Cifuentes V."/>
            <person name="Reyes P."/>
            <person name="Cevallos-Vallejos M."/>
        </authorList>
    </citation>
    <scope>NUCLEOTIDE SEQUENCE [LARGE SCALE GENOMIC DNA]</scope>
</reference>
<dbReference type="PANTHER" id="PTHR31286">
    <property type="entry name" value="GLYCINE-RICH CELL WALL STRUCTURAL PROTEIN 1.8-LIKE"/>
    <property type="match status" value="1"/>
</dbReference>
<dbReference type="Pfam" id="PF14392">
    <property type="entry name" value="zf-CCHC_4"/>
    <property type="match status" value="1"/>
</dbReference>
<accession>A0A6P6T1T9</accession>
<proteinExistence type="predicted"/>
<dbReference type="OrthoDB" id="1246856at2759"/>
<evidence type="ECO:0000259" key="2">
    <source>
        <dbReference type="Pfam" id="PF14392"/>
    </source>
</evidence>
<dbReference type="Pfam" id="PF14111">
    <property type="entry name" value="DUF4283"/>
    <property type="match status" value="1"/>
</dbReference>
<dbReference type="GeneID" id="113696793"/>
<organism evidence="3 4">
    <name type="scientific">Coffea arabica</name>
    <name type="common">Arabian coffee</name>
    <dbReference type="NCBI Taxonomy" id="13443"/>
    <lineage>
        <taxon>Eukaryota</taxon>
        <taxon>Viridiplantae</taxon>
        <taxon>Streptophyta</taxon>
        <taxon>Embryophyta</taxon>
        <taxon>Tracheophyta</taxon>
        <taxon>Spermatophyta</taxon>
        <taxon>Magnoliopsida</taxon>
        <taxon>eudicotyledons</taxon>
        <taxon>Gunneridae</taxon>
        <taxon>Pentapetalae</taxon>
        <taxon>asterids</taxon>
        <taxon>lamiids</taxon>
        <taxon>Gentianales</taxon>
        <taxon>Rubiaceae</taxon>
        <taxon>Ixoroideae</taxon>
        <taxon>Gardenieae complex</taxon>
        <taxon>Bertiereae - Coffeeae clade</taxon>
        <taxon>Coffeeae</taxon>
        <taxon>Coffea</taxon>
    </lineage>
</organism>
<dbReference type="InterPro" id="IPR040256">
    <property type="entry name" value="At4g02000-like"/>
</dbReference>
<dbReference type="AlphaFoldDB" id="A0A6P6T1T9"/>
<feature type="domain" description="DUF4283" evidence="1">
    <location>
        <begin position="35"/>
        <end position="111"/>
    </location>
</feature>
<dbReference type="Proteomes" id="UP001652660">
    <property type="component" value="Chromosome 6e"/>
</dbReference>
<evidence type="ECO:0000313" key="4">
    <source>
        <dbReference type="RefSeq" id="XP_027071977.1"/>
    </source>
</evidence>
<evidence type="ECO:0008006" key="5">
    <source>
        <dbReference type="Google" id="ProtNLM"/>
    </source>
</evidence>
<gene>
    <name evidence="4" type="primary">LOC113696793</name>
</gene>
<sequence>MADELEEVLKKFALSSLEQNGKWLELDDVDLGVSECFNSIIGKIRGETMANLTGVKNLVTAAWGYPKELSMTELGPNLFQFFIPKQNDRLRILNGGPWVIDNQKLVLSSWEVGIEESTEAFKFAPLWVQVWNLPIHWISKEVERKMGMVFKEVKEVLISHSGGKKGKHIKLLVKADMTQPLLRGTTVKMNGVLKWVSFRYKRVPEFCYKCRIIGHSEKKCKNNIIISKGQKENQYSP</sequence>
<reference evidence="4" key="2">
    <citation type="submission" date="2025-08" db="UniProtKB">
        <authorList>
            <consortium name="RefSeq"/>
        </authorList>
    </citation>
    <scope>IDENTIFICATION</scope>
    <source>
        <tissue evidence="4">Leaves</tissue>
    </source>
</reference>
<feature type="domain" description="Zinc knuckle CX2CX4HX4C" evidence="2">
    <location>
        <begin position="176"/>
        <end position="221"/>
    </location>
</feature>
<dbReference type="InterPro" id="IPR025836">
    <property type="entry name" value="Zn_knuckle_CX2CX4HX4C"/>
</dbReference>
<keyword evidence="3" id="KW-1185">Reference proteome</keyword>